<sequence length="112" mass="12841">MQNMLHLNILCNIVQHPGIIACPADISSATCAGNLIPKLRPVTLSYRFFSSFLISFCTFLQQLRETLRVRLNSDEDNGTNSYVICTCIPYYYIIGRVLRVCNTLRLYDLKIF</sequence>
<proteinExistence type="predicted"/>
<protein>
    <submittedName>
        <fullName evidence="1">Uncharacterized protein</fullName>
    </submittedName>
</protein>
<accession>A0A2S2QE41</accession>
<dbReference type="EMBL" id="GGMS01006804">
    <property type="protein sequence ID" value="MBY76007.1"/>
    <property type="molecule type" value="Transcribed_RNA"/>
</dbReference>
<organism evidence="1">
    <name type="scientific">Sipha flava</name>
    <name type="common">yellow sugarcane aphid</name>
    <dbReference type="NCBI Taxonomy" id="143950"/>
    <lineage>
        <taxon>Eukaryota</taxon>
        <taxon>Metazoa</taxon>
        <taxon>Ecdysozoa</taxon>
        <taxon>Arthropoda</taxon>
        <taxon>Hexapoda</taxon>
        <taxon>Insecta</taxon>
        <taxon>Pterygota</taxon>
        <taxon>Neoptera</taxon>
        <taxon>Paraneoptera</taxon>
        <taxon>Hemiptera</taxon>
        <taxon>Sternorrhyncha</taxon>
        <taxon>Aphidomorpha</taxon>
        <taxon>Aphidoidea</taxon>
        <taxon>Aphididae</taxon>
        <taxon>Sipha</taxon>
    </lineage>
</organism>
<evidence type="ECO:0000313" key="1">
    <source>
        <dbReference type="EMBL" id="MBY76007.1"/>
    </source>
</evidence>
<reference evidence="1" key="1">
    <citation type="submission" date="2018-04" db="EMBL/GenBank/DDBJ databases">
        <title>Transcriptome assembly of Sipha flava.</title>
        <authorList>
            <person name="Scully E.D."/>
            <person name="Geib S.M."/>
            <person name="Palmer N.A."/>
            <person name="Koch K."/>
            <person name="Bradshaw J."/>
            <person name="Heng-Moss T."/>
            <person name="Sarath G."/>
        </authorList>
    </citation>
    <scope>NUCLEOTIDE SEQUENCE</scope>
</reference>
<name>A0A2S2QE41_9HEMI</name>
<gene>
    <name evidence="1" type="ORF">g.253</name>
</gene>
<dbReference type="AlphaFoldDB" id="A0A2S2QE41"/>